<dbReference type="EMBL" id="SIHI01000001">
    <property type="protein sequence ID" value="TWT57217.1"/>
    <property type="molecule type" value="Genomic_DNA"/>
</dbReference>
<accession>A0A5C5X2G3</accession>
<comment type="caution">
    <text evidence="1">The sequence shown here is derived from an EMBL/GenBank/DDBJ whole genome shotgun (WGS) entry which is preliminary data.</text>
</comment>
<evidence type="ECO:0000313" key="1">
    <source>
        <dbReference type="EMBL" id="TWT57217.1"/>
    </source>
</evidence>
<gene>
    <name evidence="1" type="ORF">KOR42_05750</name>
</gene>
<dbReference type="Proteomes" id="UP000317243">
    <property type="component" value="Unassembled WGS sequence"/>
</dbReference>
<organism evidence="1 2">
    <name type="scientific">Thalassoglobus neptunius</name>
    <dbReference type="NCBI Taxonomy" id="1938619"/>
    <lineage>
        <taxon>Bacteria</taxon>
        <taxon>Pseudomonadati</taxon>
        <taxon>Planctomycetota</taxon>
        <taxon>Planctomycetia</taxon>
        <taxon>Planctomycetales</taxon>
        <taxon>Planctomycetaceae</taxon>
        <taxon>Thalassoglobus</taxon>
    </lineage>
</organism>
<proteinExistence type="predicted"/>
<dbReference type="OrthoDB" id="1669507at2"/>
<dbReference type="RefSeq" id="WP_146507079.1">
    <property type="nucleotide sequence ID" value="NZ_SIHI01000001.1"/>
</dbReference>
<evidence type="ECO:0008006" key="3">
    <source>
        <dbReference type="Google" id="ProtNLM"/>
    </source>
</evidence>
<dbReference type="Pfam" id="PF24608">
    <property type="entry name" value="PDDEXK_15"/>
    <property type="match status" value="1"/>
</dbReference>
<protein>
    <recommendedName>
        <fullName evidence="3">Restriction endonuclease type IV Mrr domain-containing protein</fullName>
    </recommendedName>
</protein>
<sequence>MTNGNQKGKAGERELSKELNSLLGTECRRGQQYNGVDGHDVVGIEGVHVECKRVERLNVGDAIEQAERDADEGEIPSVFHRKNRKPWLVTIRLCDLIKFCRVILGVVK</sequence>
<reference evidence="1 2" key="1">
    <citation type="submission" date="2019-02" db="EMBL/GenBank/DDBJ databases">
        <title>Deep-cultivation of Planctomycetes and their phenomic and genomic characterization uncovers novel biology.</title>
        <authorList>
            <person name="Wiegand S."/>
            <person name="Jogler M."/>
            <person name="Boedeker C."/>
            <person name="Pinto D."/>
            <person name="Vollmers J."/>
            <person name="Rivas-Marin E."/>
            <person name="Kohn T."/>
            <person name="Peeters S.H."/>
            <person name="Heuer A."/>
            <person name="Rast P."/>
            <person name="Oberbeckmann S."/>
            <person name="Bunk B."/>
            <person name="Jeske O."/>
            <person name="Meyerdierks A."/>
            <person name="Storesund J.E."/>
            <person name="Kallscheuer N."/>
            <person name="Luecker S."/>
            <person name="Lage O.M."/>
            <person name="Pohl T."/>
            <person name="Merkel B.J."/>
            <person name="Hornburger P."/>
            <person name="Mueller R.-W."/>
            <person name="Bruemmer F."/>
            <person name="Labrenz M."/>
            <person name="Spormann A.M."/>
            <person name="Op Den Camp H."/>
            <person name="Overmann J."/>
            <person name="Amann R."/>
            <person name="Jetten M.S.M."/>
            <person name="Mascher T."/>
            <person name="Medema M.H."/>
            <person name="Devos D.P."/>
            <person name="Kaster A.-K."/>
            <person name="Ovreas L."/>
            <person name="Rohde M."/>
            <person name="Galperin M.Y."/>
            <person name="Jogler C."/>
        </authorList>
    </citation>
    <scope>NUCLEOTIDE SEQUENCE [LARGE SCALE GENOMIC DNA]</scope>
    <source>
        <strain evidence="1 2">KOR42</strain>
    </source>
</reference>
<dbReference type="InterPro" id="IPR056931">
    <property type="entry name" value="D14-like"/>
</dbReference>
<evidence type="ECO:0000313" key="2">
    <source>
        <dbReference type="Proteomes" id="UP000317243"/>
    </source>
</evidence>
<dbReference type="AlphaFoldDB" id="A0A5C5X2G3"/>
<keyword evidence="2" id="KW-1185">Reference proteome</keyword>
<name>A0A5C5X2G3_9PLAN</name>